<evidence type="ECO:0000256" key="4">
    <source>
        <dbReference type="ARBA" id="ARBA00023242"/>
    </source>
</evidence>
<evidence type="ECO:0000256" key="3">
    <source>
        <dbReference type="ARBA" id="ARBA00023163"/>
    </source>
</evidence>
<comment type="similarity">
    <text evidence="2">Belongs to the SPT4 family.</text>
</comment>
<reference evidence="6 7" key="1">
    <citation type="submission" date="2022-07" db="EMBL/GenBank/DDBJ databases">
        <title>Genome-wide signatures of adaptation to extreme environments.</title>
        <authorList>
            <person name="Cho C.H."/>
            <person name="Yoon H.S."/>
        </authorList>
    </citation>
    <scope>NUCLEOTIDE SEQUENCE [LARGE SCALE GENOMIC DNA]</scope>
    <source>
        <strain evidence="6 7">DBV 063 E5</strain>
    </source>
</reference>
<dbReference type="GO" id="GO:0006355">
    <property type="term" value="P:regulation of DNA-templated transcription"/>
    <property type="evidence" value="ECO:0007669"/>
    <property type="project" value="InterPro"/>
</dbReference>
<keyword evidence="3" id="KW-0804">Transcription</keyword>
<dbReference type="InterPro" id="IPR022800">
    <property type="entry name" value="Spt4/RpoE2_Znf"/>
</dbReference>
<dbReference type="PANTHER" id="PTHR12882:SF1">
    <property type="entry name" value="TRANSCRIPTION ELONGATION FACTOR SPT4"/>
    <property type="match status" value="1"/>
</dbReference>
<dbReference type="SMART" id="SM01389">
    <property type="entry name" value="Spt4"/>
    <property type="match status" value="1"/>
</dbReference>
<dbReference type="Proteomes" id="UP001301350">
    <property type="component" value="Unassembled WGS sequence"/>
</dbReference>
<protein>
    <recommendedName>
        <fullName evidence="5">Spt4/RpoE2 zinc finger domain-containing protein</fullName>
    </recommendedName>
</protein>
<dbReference type="PANTHER" id="PTHR12882">
    <property type="entry name" value="SUPPRESSOR OF TY 4"/>
    <property type="match status" value="1"/>
</dbReference>
<evidence type="ECO:0000256" key="1">
    <source>
        <dbReference type="ARBA" id="ARBA00004123"/>
    </source>
</evidence>
<feature type="domain" description="Spt4/RpoE2 zinc finger" evidence="5">
    <location>
        <begin position="28"/>
        <end position="106"/>
    </location>
</feature>
<gene>
    <name evidence="6" type="ORF">CDCA_CDCA17G4451</name>
</gene>
<dbReference type="Pfam" id="PF06093">
    <property type="entry name" value="Spt4"/>
    <property type="match status" value="1"/>
</dbReference>
<dbReference type="GO" id="GO:0000993">
    <property type="term" value="F:RNA polymerase II complex binding"/>
    <property type="evidence" value="ECO:0007669"/>
    <property type="project" value="TreeGrafter"/>
</dbReference>
<evidence type="ECO:0000313" key="7">
    <source>
        <dbReference type="Proteomes" id="UP001301350"/>
    </source>
</evidence>
<dbReference type="InterPro" id="IPR029040">
    <property type="entry name" value="RPABC4/Spt4"/>
</dbReference>
<dbReference type="AlphaFoldDB" id="A0AAV9J1Y6"/>
<keyword evidence="7" id="KW-1185">Reference proteome</keyword>
<evidence type="ECO:0000259" key="5">
    <source>
        <dbReference type="SMART" id="SM01389"/>
    </source>
</evidence>
<comment type="caution">
    <text evidence="6">The sequence shown here is derived from an EMBL/GenBank/DDBJ whole genome shotgun (WGS) entry which is preliminary data.</text>
</comment>
<accession>A0AAV9J1Y6</accession>
<organism evidence="6 7">
    <name type="scientific">Cyanidium caldarium</name>
    <name type="common">Red alga</name>
    <dbReference type="NCBI Taxonomy" id="2771"/>
    <lineage>
        <taxon>Eukaryota</taxon>
        <taxon>Rhodophyta</taxon>
        <taxon>Bangiophyceae</taxon>
        <taxon>Cyanidiales</taxon>
        <taxon>Cyanidiaceae</taxon>
        <taxon>Cyanidium</taxon>
    </lineage>
</organism>
<dbReference type="InterPro" id="IPR009287">
    <property type="entry name" value="Spt4"/>
</dbReference>
<keyword evidence="4" id="KW-0539">Nucleus</keyword>
<dbReference type="InterPro" id="IPR038510">
    <property type="entry name" value="Spt4_sf"/>
</dbReference>
<proteinExistence type="inferred from homology"/>
<evidence type="ECO:0000313" key="6">
    <source>
        <dbReference type="EMBL" id="KAK4538426.1"/>
    </source>
</evidence>
<dbReference type="GO" id="GO:0032044">
    <property type="term" value="C:DSIF complex"/>
    <property type="evidence" value="ECO:0007669"/>
    <property type="project" value="TreeGrafter"/>
</dbReference>
<comment type="subcellular location">
    <subcellularLocation>
        <location evidence="1">Nucleus</location>
    </subcellularLocation>
</comment>
<dbReference type="GO" id="GO:0140673">
    <property type="term" value="P:transcription elongation-coupled chromatin remodeling"/>
    <property type="evidence" value="ECO:0007669"/>
    <property type="project" value="InterPro"/>
</dbReference>
<dbReference type="GO" id="GO:0008270">
    <property type="term" value="F:zinc ion binding"/>
    <property type="evidence" value="ECO:0007669"/>
    <property type="project" value="InterPro"/>
</dbReference>
<sequence length="127" mass="13601">MPLGDADAAAVAEVVRTPVPADMQPAKLRACLSCALVKAVHQFVADGCENCPNLLEPGTGDRERVMAFTTAEFSGLVAMVKPQESWVARWQRSGRLCPGCYALRIDAEIPEDVMEELRSLGTGAPAE</sequence>
<dbReference type="SUPFAM" id="SSF63393">
    <property type="entry name" value="RNA polymerase subunits"/>
    <property type="match status" value="1"/>
</dbReference>
<name>A0AAV9J1Y6_CYACA</name>
<dbReference type="CDD" id="cd07973">
    <property type="entry name" value="Spt4"/>
    <property type="match status" value="1"/>
</dbReference>
<evidence type="ECO:0000256" key="2">
    <source>
        <dbReference type="ARBA" id="ARBA00010464"/>
    </source>
</evidence>
<dbReference type="EMBL" id="JANCYW010000017">
    <property type="protein sequence ID" value="KAK4538426.1"/>
    <property type="molecule type" value="Genomic_DNA"/>
</dbReference>
<dbReference type="Gene3D" id="3.30.40.210">
    <property type="match status" value="1"/>
</dbReference>